<dbReference type="AlphaFoldDB" id="A0A2I0JT49"/>
<name>A0A2I0JT49_PUNGR</name>
<dbReference type="EMBL" id="PGOL01001269">
    <property type="protein sequence ID" value="PKI59478.1"/>
    <property type="molecule type" value="Genomic_DNA"/>
</dbReference>
<proteinExistence type="predicted"/>
<protein>
    <submittedName>
        <fullName evidence="2">Uncharacterized protein</fullName>
    </submittedName>
</protein>
<evidence type="ECO:0000313" key="3">
    <source>
        <dbReference type="Proteomes" id="UP000233551"/>
    </source>
</evidence>
<feature type="non-terminal residue" evidence="2">
    <location>
        <position position="1"/>
    </location>
</feature>
<reference evidence="2 3" key="1">
    <citation type="submission" date="2017-11" db="EMBL/GenBank/DDBJ databases">
        <title>De-novo sequencing of pomegranate (Punica granatum L.) genome.</title>
        <authorList>
            <person name="Akparov Z."/>
            <person name="Amiraslanov A."/>
            <person name="Hajiyeva S."/>
            <person name="Abbasov M."/>
            <person name="Kaur K."/>
            <person name="Hamwieh A."/>
            <person name="Solovyev V."/>
            <person name="Salamov A."/>
            <person name="Braich B."/>
            <person name="Kosarev P."/>
            <person name="Mahmoud A."/>
            <person name="Hajiyev E."/>
            <person name="Babayeva S."/>
            <person name="Izzatullayeva V."/>
            <person name="Mammadov A."/>
            <person name="Mammadov A."/>
            <person name="Sharifova S."/>
            <person name="Ojaghi J."/>
            <person name="Eynullazada K."/>
            <person name="Bayramov B."/>
            <person name="Abdulazimova A."/>
            <person name="Shahmuradov I."/>
        </authorList>
    </citation>
    <scope>NUCLEOTIDE SEQUENCE [LARGE SCALE GENOMIC DNA]</scope>
    <source>
        <strain evidence="3">cv. AG2017</strain>
        <tissue evidence="2">Leaf</tissue>
    </source>
</reference>
<evidence type="ECO:0000256" key="1">
    <source>
        <dbReference type="SAM" id="MobiDB-lite"/>
    </source>
</evidence>
<sequence length="336" mass="36805">AGLETIFPPLDELTQTQNNSEKGEAKREENAFDTTHNLARLGLERVDQNQHKQDEATGNVEDVGIQFIESVADRDGDAGNVGVFALPRRLLKRSFEGLLAAAFPIARLIPTGEQEGCTDCDCEDEAGDVDKLIPVAVLLLFVHGVGSNMLNFKKRIFYLSSKHLFHLCRHVRQRKHIKSAQLSSSPNPRAFFTLLSPPTSPRGNNSKGKGGNDKAYVKDGKAIFYGGRRIQSLSPNFGELLLELLVLGRHRCRGIFELNCLWLQIEAESHCQWKNGGWGSFDCSESCDVKAKRTTTSPFSSTSLFLSFVKFGARGLAGPTTAPVGSPATCNVANPD</sequence>
<evidence type="ECO:0000313" key="2">
    <source>
        <dbReference type="EMBL" id="PKI59478.1"/>
    </source>
</evidence>
<comment type="caution">
    <text evidence="2">The sequence shown here is derived from an EMBL/GenBank/DDBJ whole genome shotgun (WGS) entry which is preliminary data.</text>
</comment>
<keyword evidence="3" id="KW-1185">Reference proteome</keyword>
<gene>
    <name evidence="2" type="ORF">CRG98_020109</name>
</gene>
<accession>A0A2I0JT49</accession>
<feature type="region of interest" description="Disordered" evidence="1">
    <location>
        <begin position="194"/>
        <end position="214"/>
    </location>
</feature>
<dbReference type="Proteomes" id="UP000233551">
    <property type="component" value="Unassembled WGS sequence"/>
</dbReference>
<organism evidence="2 3">
    <name type="scientific">Punica granatum</name>
    <name type="common">Pomegranate</name>
    <dbReference type="NCBI Taxonomy" id="22663"/>
    <lineage>
        <taxon>Eukaryota</taxon>
        <taxon>Viridiplantae</taxon>
        <taxon>Streptophyta</taxon>
        <taxon>Embryophyta</taxon>
        <taxon>Tracheophyta</taxon>
        <taxon>Spermatophyta</taxon>
        <taxon>Magnoliopsida</taxon>
        <taxon>eudicotyledons</taxon>
        <taxon>Gunneridae</taxon>
        <taxon>Pentapetalae</taxon>
        <taxon>rosids</taxon>
        <taxon>malvids</taxon>
        <taxon>Myrtales</taxon>
        <taxon>Lythraceae</taxon>
        <taxon>Punica</taxon>
    </lineage>
</organism>